<accession>A0A7H8QTC7</accession>
<proteinExistence type="predicted"/>
<keyword evidence="3" id="KW-1185">Reference proteome</keyword>
<evidence type="ECO:0000313" key="3">
    <source>
        <dbReference type="Proteomes" id="UP000509510"/>
    </source>
</evidence>
<protein>
    <submittedName>
        <fullName evidence="2">Uncharacterized protein</fullName>
    </submittedName>
</protein>
<evidence type="ECO:0000256" key="1">
    <source>
        <dbReference type="SAM" id="MobiDB-lite"/>
    </source>
</evidence>
<dbReference type="RefSeq" id="XP_035343418.1">
    <property type="nucleotide sequence ID" value="XM_035487525.1"/>
</dbReference>
<feature type="compositionally biased region" description="Polar residues" evidence="1">
    <location>
        <begin position="20"/>
        <end position="35"/>
    </location>
</feature>
<evidence type="ECO:0000313" key="2">
    <source>
        <dbReference type="EMBL" id="QKX57240.1"/>
    </source>
</evidence>
<name>A0A7H8QTC7_TALRU</name>
<dbReference type="Proteomes" id="UP000509510">
    <property type="component" value="Chromosome II"/>
</dbReference>
<dbReference type="EMBL" id="CP055899">
    <property type="protein sequence ID" value="QKX57240.1"/>
    <property type="molecule type" value="Genomic_DNA"/>
</dbReference>
<organism evidence="2 3">
    <name type="scientific">Talaromyces rugulosus</name>
    <name type="common">Penicillium rugulosum</name>
    <dbReference type="NCBI Taxonomy" id="121627"/>
    <lineage>
        <taxon>Eukaryota</taxon>
        <taxon>Fungi</taxon>
        <taxon>Dikarya</taxon>
        <taxon>Ascomycota</taxon>
        <taxon>Pezizomycotina</taxon>
        <taxon>Eurotiomycetes</taxon>
        <taxon>Eurotiomycetidae</taxon>
        <taxon>Eurotiales</taxon>
        <taxon>Trichocomaceae</taxon>
        <taxon>Talaromyces</taxon>
        <taxon>Talaromyces sect. Islandici</taxon>
    </lineage>
</organism>
<reference evidence="3" key="1">
    <citation type="submission" date="2020-06" db="EMBL/GenBank/DDBJ databases">
        <title>A chromosome-scale genome assembly of Talaromyces rugulosus W13939.</title>
        <authorList>
            <person name="Wang B."/>
            <person name="Guo L."/>
            <person name="Ye K."/>
            <person name="Wang L."/>
        </authorList>
    </citation>
    <scope>NUCLEOTIDE SEQUENCE [LARGE SCALE GENOMIC DNA]</scope>
    <source>
        <strain evidence="3">W13939</strain>
    </source>
</reference>
<dbReference type="GeneID" id="55991850"/>
<dbReference type="OrthoDB" id="4487429at2759"/>
<sequence length="284" mass="31845">MSSESFLRYRSVSDPESSDTESGYTSTDTNDSTETVMPFRPSPCVAETAPHKRTEEFFNIAPQFREFCVPRPGATSRSLKRVSESYGKWEKYLPENSPYTHAVSPYFSNDRVGNNIVQCFPSWTNGAYVLQWASPVELEFLGFQKDGSYASSTFASKDEHCLERACSSTISDEDALCILMMRLGAIYLPWYDRENGGMENTTRYVSVSSLLSLSPCRRMIGWPYGAGEVGSHAWVLDLVPMASVGLGCSAIPIDDRFWKIQNATTMEERCEEIRRLGGKLISDV</sequence>
<gene>
    <name evidence="2" type="ORF">TRUGW13939_04348</name>
</gene>
<dbReference type="AlphaFoldDB" id="A0A7H8QTC7"/>
<feature type="region of interest" description="Disordered" evidence="1">
    <location>
        <begin position="1"/>
        <end position="42"/>
    </location>
</feature>
<dbReference type="KEGG" id="trg:TRUGW13939_04348"/>